<accession>A0A9E7EDL1</accession>
<feature type="compositionally biased region" description="Basic and acidic residues" evidence="1">
    <location>
        <begin position="49"/>
        <end position="67"/>
    </location>
</feature>
<organism evidence="2 3">
    <name type="scientific">Musa troglodytarum</name>
    <name type="common">fe'i banana</name>
    <dbReference type="NCBI Taxonomy" id="320322"/>
    <lineage>
        <taxon>Eukaryota</taxon>
        <taxon>Viridiplantae</taxon>
        <taxon>Streptophyta</taxon>
        <taxon>Embryophyta</taxon>
        <taxon>Tracheophyta</taxon>
        <taxon>Spermatophyta</taxon>
        <taxon>Magnoliopsida</taxon>
        <taxon>Liliopsida</taxon>
        <taxon>Zingiberales</taxon>
        <taxon>Musaceae</taxon>
        <taxon>Musa</taxon>
    </lineage>
</organism>
<feature type="region of interest" description="Disordered" evidence="1">
    <location>
        <begin position="275"/>
        <end position="298"/>
    </location>
</feature>
<feature type="compositionally biased region" description="Low complexity" evidence="1">
    <location>
        <begin position="33"/>
        <end position="45"/>
    </location>
</feature>
<gene>
    <name evidence="2" type="ORF">MUK42_36375</name>
</gene>
<dbReference type="Proteomes" id="UP001055439">
    <property type="component" value="Chromosome 1"/>
</dbReference>
<evidence type="ECO:0000256" key="1">
    <source>
        <dbReference type="SAM" id="MobiDB-lite"/>
    </source>
</evidence>
<dbReference type="OrthoDB" id="1955969at2759"/>
<evidence type="ECO:0000313" key="2">
    <source>
        <dbReference type="EMBL" id="URD75294.1"/>
    </source>
</evidence>
<feature type="compositionally biased region" description="Basic and acidic residues" evidence="1">
    <location>
        <begin position="276"/>
        <end position="298"/>
    </location>
</feature>
<dbReference type="EMBL" id="CP097502">
    <property type="protein sequence ID" value="URD75294.1"/>
    <property type="molecule type" value="Genomic_DNA"/>
</dbReference>
<proteinExistence type="predicted"/>
<feature type="region of interest" description="Disordered" evidence="1">
    <location>
        <begin position="1"/>
        <end position="112"/>
    </location>
</feature>
<dbReference type="AlphaFoldDB" id="A0A9E7EDL1"/>
<name>A0A9E7EDL1_9LILI</name>
<evidence type="ECO:0000313" key="3">
    <source>
        <dbReference type="Proteomes" id="UP001055439"/>
    </source>
</evidence>
<keyword evidence="3" id="KW-1185">Reference proteome</keyword>
<protein>
    <submittedName>
        <fullName evidence="2">Uncharacterized protein</fullName>
    </submittedName>
</protein>
<sequence>MGSAEGSGSPPAPGISDATPPCSCTGRPPPTASSPSSSGSLVGSVGERGGQDHDRPRGDERPHDAAAHHLALPTGQVNRQSGGPGRRGAGEEGAGEDRISKRPWRATTAPGAAGWRSVTLATVPEPLSTQTPRCLRRAKWAMDSAMSAPPATCRTWPGSAWGLAGGMKMGGLGLFLDPGGRPRGRRVLATTAPSLGSLSLSFSSSAAPLPPPPPLPVVSDSFTPISCSWPLGSEDPISPPGRPGCPVHQGLAASFPVSCSSFFFFFFLHVVAATSKSEKDPRGKREEGRGRRKEREEI</sequence>
<reference evidence="2" key="1">
    <citation type="submission" date="2022-05" db="EMBL/GenBank/DDBJ databases">
        <title>The Musa troglodytarum L. genome provides insights into the mechanism of non-climacteric behaviour and enrichment of carotenoids.</title>
        <authorList>
            <person name="Wang J."/>
        </authorList>
    </citation>
    <scope>NUCLEOTIDE SEQUENCE</scope>
    <source>
        <tissue evidence="2">Leaf</tissue>
    </source>
</reference>